<dbReference type="InterPro" id="IPR013149">
    <property type="entry name" value="ADH-like_C"/>
</dbReference>
<sequence>MTSASTEALVIHAAHDLRLDTSPLPEPGPGEVRINMEWGGICGSDLHYFAHGGVGASVLHNPMILGHEVSGTVAVTGPDVTGFTKGDPVAIHPARPCGDCPECRRDRRNLCRNVRFLGSAAFDPHTDGGFRRAMTVDATQLRHLPPGLDTRRACLAEPLAVALHAISRAGEVRGRSALVQGAGPIGLLIVAGLVHAGAARIVATDLQNFPLERALLLGAQEGHNSSNGPLEDEFDIVFEATGAAAALPEAIARTRRGGILVQVGMFPPGNVSVPLAQIISRELDFRGTFRFDHEFDDALALLAEKPEIADTLVTREFPITRFQDAFALAPDRTRAAKVLLALSQ</sequence>
<evidence type="ECO:0000256" key="3">
    <source>
        <dbReference type="ARBA" id="ARBA00022723"/>
    </source>
</evidence>
<organism evidence="8 9">
    <name type="scientific">Acetobacter fallax</name>
    <dbReference type="NCBI Taxonomy" id="1737473"/>
    <lineage>
        <taxon>Bacteria</taxon>
        <taxon>Pseudomonadati</taxon>
        <taxon>Pseudomonadota</taxon>
        <taxon>Alphaproteobacteria</taxon>
        <taxon>Acetobacterales</taxon>
        <taxon>Acetobacteraceae</taxon>
        <taxon>Acetobacter</taxon>
    </lineage>
</organism>
<dbReference type="InterPro" id="IPR002328">
    <property type="entry name" value="ADH_Zn_CS"/>
</dbReference>
<evidence type="ECO:0000259" key="7">
    <source>
        <dbReference type="SMART" id="SM00829"/>
    </source>
</evidence>
<comment type="caution">
    <text evidence="8">The sequence shown here is derived from an EMBL/GenBank/DDBJ whole genome shotgun (WGS) entry which is preliminary data.</text>
</comment>
<dbReference type="Proteomes" id="UP000615326">
    <property type="component" value="Unassembled WGS sequence"/>
</dbReference>
<proteinExistence type="inferred from homology"/>
<accession>A0ABX0KA03</accession>
<dbReference type="PANTHER" id="PTHR43161">
    <property type="entry name" value="SORBITOL DEHYDROGENASE"/>
    <property type="match status" value="1"/>
</dbReference>
<dbReference type="Gene3D" id="3.90.180.10">
    <property type="entry name" value="Medium-chain alcohol dehydrogenases, catalytic domain"/>
    <property type="match status" value="1"/>
</dbReference>
<dbReference type="InterPro" id="IPR036291">
    <property type="entry name" value="NAD(P)-bd_dom_sf"/>
</dbReference>
<dbReference type="Gene3D" id="3.40.50.720">
    <property type="entry name" value="NAD(P)-binding Rossmann-like Domain"/>
    <property type="match status" value="1"/>
</dbReference>
<dbReference type="Pfam" id="PF08240">
    <property type="entry name" value="ADH_N"/>
    <property type="match status" value="1"/>
</dbReference>
<reference evidence="8 9" key="1">
    <citation type="journal article" date="2020" name="Int. J. Syst. Evol. Microbiol.">
        <title>Novel acetic acid bacteria from cider fermentations: Acetobacter conturbans sp. nov. and Acetobacter fallax sp. nov.</title>
        <authorList>
            <person name="Sombolestani A.S."/>
            <person name="Cleenwerck I."/>
            <person name="Cnockaert M."/>
            <person name="Borremans W."/>
            <person name="Wieme A.D."/>
            <person name="De Vuyst L."/>
            <person name="Vandamme P."/>
        </authorList>
    </citation>
    <scope>NUCLEOTIDE SEQUENCE [LARGE SCALE GENOMIC DNA]</scope>
    <source>
        <strain evidence="8 9">LMG 1637</strain>
    </source>
</reference>
<dbReference type="RefSeq" id="WP_173576370.1">
    <property type="nucleotide sequence ID" value="NZ_WOSW01000004.1"/>
</dbReference>
<dbReference type="SUPFAM" id="SSF50129">
    <property type="entry name" value="GroES-like"/>
    <property type="match status" value="1"/>
</dbReference>
<evidence type="ECO:0000313" key="8">
    <source>
        <dbReference type="EMBL" id="NHO31663.1"/>
    </source>
</evidence>
<dbReference type="CDD" id="cd08232">
    <property type="entry name" value="idonate-5-DH"/>
    <property type="match status" value="1"/>
</dbReference>
<keyword evidence="9" id="KW-1185">Reference proteome</keyword>
<dbReference type="PANTHER" id="PTHR43161:SF9">
    <property type="entry name" value="SORBITOL DEHYDROGENASE"/>
    <property type="match status" value="1"/>
</dbReference>
<evidence type="ECO:0000256" key="5">
    <source>
        <dbReference type="ARBA" id="ARBA00023002"/>
    </source>
</evidence>
<gene>
    <name evidence="8" type="ORF">GOB84_03645</name>
</gene>
<evidence type="ECO:0000256" key="1">
    <source>
        <dbReference type="ARBA" id="ARBA00001947"/>
    </source>
</evidence>
<keyword evidence="5" id="KW-0560">Oxidoreductase</keyword>
<evidence type="ECO:0000256" key="6">
    <source>
        <dbReference type="RuleBase" id="RU361277"/>
    </source>
</evidence>
<dbReference type="InterPro" id="IPR013154">
    <property type="entry name" value="ADH-like_N"/>
</dbReference>
<dbReference type="PROSITE" id="PS00059">
    <property type="entry name" value="ADH_ZINC"/>
    <property type="match status" value="1"/>
</dbReference>
<keyword evidence="3 6" id="KW-0479">Metal-binding</keyword>
<protein>
    <submittedName>
        <fullName evidence="8">Alcohol dehydrogenase catalytic domain-containing protein</fullName>
    </submittedName>
</protein>
<name>A0ABX0KA03_9PROT</name>
<dbReference type="EMBL" id="WOSW01000004">
    <property type="protein sequence ID" value="NHO31663.1"/>
    <property type="molecule type" value="Genomic_DNA"/>
</dbReference>
<comment type="cofactor">
    <cofactor evidence="1 6">
        <name>Zn(2+)</name>
        <dbReference type="ChEBI" id="CHEBI:29105"/>
    </cofactor>
</comment>
<evidence type="ECO:0000256" key="2">
    <source>
        <dbReference type="ARBA" id="ARBA00008072"/>
    </source>
</evidence>
<evidence type="ECO:0000256" key="4">
    <source>
        <dbReference type="ARBA" id="ARBA00022833"/>
    </source>
</evidence>
<dbReference type="InterPro" id="IPR020843">
    <property type="entry name" value="ER"/>
</dbReference>
<evidence type="ECO:0000313" key="9">
    <source>
        <dbReference type="Proteomes" id="UP000615326"/>
    </source>
</evidence>
<dbReference type="InterPro" id="IPR011032">
    <property type="entry name" value="GroES-like_sf"/>
</dbReference>
<comment type="similarity">
    <text evidence="2 6">Belongs to the zinc-containing alcohol dehydrogenase family.</text>
</comment>
<keyword evidence="4 6" id="KW-0862">Zinc</keyword>
<feature type="domain" description="Enoyl reductase (ER)" evidence="7">
    <location>
        <begin position="12"/>
        <end position="340"/>
    </location>
</feature>
<dbReference type="SMART" id="SM00829">
    <property type="entry name" value="PKS_ER"/>
    <property type="match status" value="1"/>
</dbReference>
<dbReference type="Pfam" id="PF00107">
    <property type="entry name" value="ADH_zinc_N"/>
    <property type="match status" value="1"/>
</dbReference>
<dbReference type="SUPFAM" id="SSF51735">
    <property type="entry name" value="NAD(P)-binding Rossmann-fold domains"/>
    <property type="match status" value="1"/>
</dbReference>